<protein>
    <submittedName>
        <fullName evidence="2">FkbM family methyltransferase</fullName>
    </submittedName>
</protein>
<dbReference type="InterPro" id="IPR006342">
    <property type="entry name" value="FkbM_mtfrase"/>
</dbReference>
<accession>A0A368XHY0</accession>
<dbReference type="AlphaFoldDB" id="A0A368XHY0"/>
<evidence type="ECO:0000313" key="3">
    <source>
        <dbReference type="Proteomes" id="UP000252884"/>
    </source>
</evidence>
<dbReference type="InterPro" id="IPR029063">
    <property type="entry name" value="SAM-dependent_MTases_sf"/>
</dbReference>
<name>A0A368XHY0_9BURK</name>
<comment type="caution">
    <text evidence="2">The sequence shown here is derived from an EMBL/GenBank/DDBJ whole genome shotgun (WGS) entry which is preliminary data.</text>
</comment>
<dbReference type="EMBL" id="QPJK01000009">
    <property type="protein sequence ID" value="RCW67612.1"/>
    <property type="molecule type" value="Genomic_DNA"/>
</dbReference>
<sequence>MYPVNFSAFMTEEDTLHAIGETHRVLEDIYQCWEQQGTPALKNLEHPLLSDIDPGRSHPIVLLSASNGHAWHFIAQACRNLNVIGIIDNYRVGQVECGIAIGADESLYDLKRQHPSLVTVNLAVGPAGILHFRVLAAHAGVPCLERPEGLRKLSIHPTHFSEHEIGEKTISMLPALVSASLAGGLADKLSELTCLRILLYRITLRREFAWSVCIGMEQNIYCPSIFNYTDNETLVDGGAFTGDTISSFLKIVGGWYNRIHAFEPDSENYAELDKALCKLPRTYSYVRGLAAKAETLRFSSHGSPGSHLDEQGTSEVKVVALDEVVDEVVTFFKLNVEGAEVAALEGAKRTISTHRPKIAASVDHLPDDLITIPEKIRDIESGYDVFIRHHSNEYWGAYLYARPKS</sequence>
<proteinExistence type="predicted"/>
<organism evidence="2 3">
    <name type="scientific">Pseudorhodoferax soli</name>
    <dbReference type="NCBI Taxonomy" id="545864"/>
    <lineage>
        <taxon>Bacteria</taxon>
        <taxon>Pseudomonadati</taxon>
        <taxon>Pseudomonadota</taxon>
        <taxon>Betaproteobacteria</taxon>
        <taxon>Burkholderiales</taxon>
        <taxon>Comamonadaceae</taxon>
    </lineage>
</organism>
<evidence type="ECO:0000313" key="2">
    <source>
        <dbReference type="EMBL" id="RCW67612.1"/>
    </source>
</evidence>
<gene>
    <name evidence="2" type="ORF">DES41_109335</name>
</gene>
<dbReference type="Pfam" id="PF05050">
    <property type="entry name" value="Methyltransf_21"/>
    <property type="match status" value="1"/>
</dbReference>
<dbReference type="NCBIfam" id="TIGR01444">
    <property type="entry name" value="fkbM_fam"/>
    <property type="match status" value="1"/>
</dbReference>
<dbReference type="Gene3D" id="3.40.50.150">
    <property type="entry name" value="Vaccinia Virus protein VP39"/>
    <property type="match status" value="1"/>
</dbReference>
<dbReference type="OrthoDB" id="5329963at2"/>
<keyword evidence="2" id="KW-0808">Transferase</keyword>
<dbReference type="GO" id="GO:0032259">
    <property type="term" value="P:methylation"/>
    <property type="evidence" value="ECO:0007669"/>
    <property type="project" value="UniProtKB-KW"/>
</dbReference>
<dbReference type="SUPFAM" id="SSF53335">
    <property type="entry name" value="S-adenosyl-L-methionine-dependent methyltransferases"/>
    <property type="match status" value="1"/>
</dbReference>
<keyword evidence="3" id="KW-1185">Reference proteome</keyword>
<evidence type="ECO:0000259" key="1">
    <source>
        <dbReference type="Pfam" id="PF05050"/>
    </source>
</evidence>
<keyword evidence="2" id="KW-0489">Methyltransferase</keyword>
<dbReference type="GO" id="GO:0008168">
    <property type="term" value="F:methyltransferase activity"/>
    <property type="evidence" value="ECO:0007669"/>
    <property type="project" value="UniProtKB-KW"/>
</dbReference>
<dbReference type="RefSeq" id="WP_114471101.1">
    <property type="nucleotide sequence ID" value="NZ_QPJK01000009.1"/>
</dbReference>
<feature type="domain" description="Methyltransferase FkbM" evidence="1">
    <location>
        <begin position="236"/>
        <end position="364"/>
    </location>
</feature>
<reference evidence="2 3" key="1">
    <citation type="submission" date="2018-07" db="EMBL/GenBank/DDBJ databases">
        <title>Genomic Encyclopedia of Type Strains, Phase IV (KMG-IV): sequencing the most valuable type-strain genomes for metagenomic binning, comparative biology and taxonomic classification.</title>
        <authorList>
            <person name="Goeker M."/>
        </authorList>
    </citation>
    <scope>NUCLEOTIDE SEQUENCE [LARGE SCALE GENOMIC DNA]</scope>
    <source>
        <strain evidence="2 3">DSM 21634</strain>
    </source>
</reference>
<dbReference type="Proteomes" id="UP000252884">
    <property type="component" value="Unassembled WGS sequence"/>
</dbReference>